<dbReference type="eggNOG" id="KOG1164">
    <property type="taxonomic scope" value="Eukaryota"/>
</dbReference>
<name>G0R5V4_ICHMU</name>
<dbReference type="InterPro" id="IPR000719">
    <property type="entry name" value="Prot_kinase_dom"/>
</dbReference>
<protein>
    <recommendedName>
        <fullName evidence="1">Casein kinase I</fullName>
    </recommendedName>
</protein>
<gene>
    <name evidence="3" type="ORF">IMG5_201560</name>
</gene>
<dbReference type="GO" id="GO:0004672">
    <property type="term" value="F:protein kinase activity"/>
    <property type="evidence" value="ECO:0007669"/>
    <property type="project" value="InterPro"/>
</dbReference>
<dbReference type="Proteomes" id="UP000008983">
    <property type="component" value="Unassembled WGS sequence"/>
</dbReference>
<feature type="domain" description="Protein kinase" evidence="2">
    <location>
        <begin position="1"/>
        <end position="270"/>
    </location>
</feature>
<dbReference type="InParanoid" id="G0R5V4"/>
<dbReference type="STRING" id="857967.G0R5V4"/>
<evidence type="ECO:0000259" key="2">
    <source>
        <dbReference type="PROSITE" id="PS50011"/>
    </source>
</evidence>
<evidence type="ECO:0000313" key="4">
    <source>
        <dbReference type="Proteomes" id="UP000008983"/>
    </source>
</evidence>
<dbReference type="Pfam" id="PF00069">
    <property type="entry name" value="Pkinase"/>
    <property type="match status" value="1"/>
</dbReference>
<evidence type="ECO:0000313" key="3">
    <source>
        <dbReference type="EMBL" id="EGR27131.1"/>
    </source>
</evidence>
<sequence>MILQLMQYKLKLGSICLLAVNMLNSLEEIHNQNIVHRNLKPRKIITDSDLKSQQLYIIDFKYSQKYKNKNGNIQKYSENDKVLSRVFCNKFSSINTHLGISASRKDDLESLGYIFIYIFRNGQLFTKKNITSKDEKLKYYEELKLNFIPEILSNYNIPQEFINYMNYVKSLSVLDIPDYDYWKKIFKQLPQKMNFPLSDYKYEWVFKIYIFFILYFFLEQYNLKLIKQYYEYKLNLISKNLKSYRIIIINLSKQLKYNRKLRINLQQLRK</sequence>
<dbReference type="InterPro" id="IPR050235">
    <property type="entry name" value="CK1_Ser-Thr_kinase"/>
</dbReference>
<reference evidence="3 4" key="1">
    <citation type="submission" date="2011-07" db="EMBL/GenBank/DDBJ databases">
        <authorList>
            <person name="Coyne R."/>
            <person name="Brami D."/>
            <person name="Johnson J."/>
            <person name="Hostetler J."/>
            <person name="Hannick L."/>
            <person name="Clark T."/>
            <person name="Cassidy-Hanley D."/>
            <person name="Inman J."/>
        </authorList>
    </citation>
    <scope>NUCLEOTIDE SEQUENCE [LARGE SCALE GENOMIC DNA]</scope>
    <source>
        <strain evidence="3 4">G5</strain>
    </source>
</reference>
<dbReference type="GO" id="GO:0005524">
    <property type="term" value="F:ATP binding"/>
    <property type="evidence" value="ECO:0007669"/>
    <property type="project" value="InterPro"/>
</dbReference>
<evidence type="ECO:0000256" key="1">
    <source>
        <dbReference type="ARBA" id="ARBA00023860"/>
    </source>
</evidence>
<proteinExistence type="predicted"/>
<dbReference type="Gene3D" id="1.10.510.10">
    <property type="entry name" value="Transferase(Phosphotransferase) domain 1"/>
    <property type="match status" value="1"/>
</dbReference>
<dbReference type="InterPro" id="IPR011009">
    <property type="entry name" value="Kinase-like_dom_sf"/>
</dbReference>
<keyword evidence="4" id="KW-1185">Reference proteome</keyword>
<dbReference type="EMBL" id="GL984387">
    <property type="protein sequence ID" value="EGR27131.1"/>
    <property type="molecule type" value="Genomic_DNA"/>
</dbReference>
<dbReference type="PROSITE" id="PS50011">
    <property type="entry name" value="PROTEIN_KINASE_DOM"/>
    <property type="match status" value="1"/>
</dbReference>
<dbReference type="GeneID" id="14903165"/>
<dbReference type="PANTHER" id="PTHR11909">
    <property type="entry name" value="CASEIN KINASE-RELATED"/>
    <property type="match status" value="1"/>
</dbReference>
<dbReference type="AlphaFoldDB" id="G0R5V4"/>
<accession>G0R5V4</accession>
<dbReference type="RefSeq" id="XP_004024015.1">
    <property type="nucleotide sequence ID" value="XM_004023966.1"/>
</dbReference>
<organism evidence="3 4">
    <name type="scientific">Ichthyophthirius multifiliis</name>
    <name type="common">White spot disease agent</name>
    <name type="synonym">Ich</name>
    <dbReference type="NCBI Taxonomy" id="5932"/>
    <lineage>
        <taxon>Eukaryota</taxon>
        <taxon>Sar</taxon>
        <taxon>Alveolata</taxon>
        <taxon>Ciliophora</taxon>
        <taxon>Intramacronucleata</taxon>
        <taxon>Oligohymenophorea</taxon>
        <taxon>Hymenostomatida</taxon>
        <taxon>Ophryoglenina</taxon>
        <taxon>Ichthyophthirius</taxon>
    </lineage>
</organism>
<dbReference type="OMA" id="HLPNMFD"/>
<dbReference type="OrthoDB" id="289049at2759"/>
<dbReference type="SUPFAM" id="SSF56112">
    <property type="entry name" value="Protein kinase-like (PK-like)"/>
    <property type="match status" value="1"/>
</dbReference>